<dbReference type="SMART" id="SM00732">
    <property type="entry name" value="YqgFc"/>
    <property type="match status" value="1"/>
</dbReference>
<dbReference type="SUPFAM" id="SSF53098">
    <property type="entry name" value="Ribonuclease H-like"/>
    <property type="match status" value="1"/>
</dbReference>
<dbReference type="InterPro" id="IPR006641">
    <property type="entry name" value="YqgF/RNaseH-like_dom"/>
</dbReference>
<evidence type="ECO:0000256" key="2">
    <source>
        <dbReference type="ARBA" id="ARBA00022517"/>
    </source>
</evidence>
<keyword evidence="1" id="KW-0963">Cytoplasm</keyword>
<evidence type="ECO:0000256" key="3">
    <source>
        <dbReference type="ARBA" id="ARBA00022722"/>
    </source>
</evidence>
<evidence type="ECO:0000256" key="4">
    <source>
        <dbReference type="ARBA" id="ARBA00022801"/>
    </source>
</evidence>
<dbReference type="InterPro" id="IPR037027">
    <property type="entry name" value="YqgF/RNaseH-like_dom_sf"/>
</dbReference>
<proteinExistence type="inferred from homology"/>
<dbReference type="EC" id="3.1.-.-" evidence="6"/>
<keyword evidence="2" id="KW-0690">Ribosome biogenesis</keyword>
<protein>
    <submittedName>
        <fullName evidence="6">Putative pre-16S rRNA nuclease</fullName>
        <ecNumber evidence="6">3.1.-.-</ecNumber>
    </submittedName>
</protein>
<dbReference type="HAMAP" id="MF_00651">
    <property type="entry name" value="Nuclease_YqgF"/>
    <property type="match status" value="1"/>
</dbReference>
<name>A0A5B8RHG4_9ZZZZ</name>
<dbReference type="Pfam" id="PF03652">
    <property type="entry name" value="RuvX"/>
    <property type="match status" value="1"/>
</dbReference>
<feature type="domain" description="YqgF/RNase H-like" evidence="5">
    <location>
        <begin position="8"/>
        <end position="109"/>
    </location>
</feature>
<organism evidence="6">
    <name type="scientific">uncultured organism</name>
    <dbReference type="NCBI Taxonomy" id="155900"/>
    <lineage>
        <taxon>unclassified sequences</taxon>
        <taxon>environmental samples</taxon>
    </lineage>
</organism>
<evidence type="ECO:0000259" key="5">
    <source>
        <dbReference type="SMART" id="SM00732"/>
    </source>
</evidence>
<dbReference type="AlphaFoldDB" id="A0A5B8RHG4"/>
<dbReference type="InterPro" id="IPR012337">
    <property type="entry name" value="RNaseH-like_sf"/>
</dbReference>
<dbReference type="PANTHER" id="PTHR33317">
    <property type="entry name" value="POLYNUCLEOTIDYL TRANSFERASE, RIBONUCLEASE H-LIKE SUPERFAMILY PROTEIN"/>
    <property type="match status" value="1"/>
</dbReference>
<dbReference type="Gene3D" id="3.30.420.140">
    <property type="entry name" value="YqgF/RNase H-like domain"/>
    <property type="match status" value="1"/>
</dbReference>
<sequence length="148" mass="15884">MPERAREGHYLGFDFGLARIGVAVGEPITGGARGVTTLQAQQGAPDWDEVAALIEHWHPLALVVGVPPQHADGTESPVARAADRFARRLAGRFALPVHRTGEAMTSQAARQRLHAIGHPARGRRDKHRIDATAAAVILEHWFAEGGTA</sequence>
<dbReference type="PANTHER" id="PTHR33317:SF4">
    <property type="entry name" value="POLYNUCLEOTIDYL TRANSFERASE, RIBONUCLEASE H-LIKE SUPERFAMILY PROTEIN"/>
    <property type="match status" value="1"/>
</dbReference>
<reference evidence="6" key="1">
    <citation type="submission" date="2019-06" db="EMBL/GenBank/DDBJ databases">
        <authorList>
            <person name="Murdoch R.W."/>
            <person name="Fathepure B."/>
        </authorList>
    </citation>
    <scope>NUCLEOTIDE SEQUENCE</scope>
</reference>
<gene>
    <name evidence="6" type="primary">yqgF_1</name>
    <name evidence="6" type="ORF">KBTEX_03356</name>
</gene>
<evidence type="ECO:0000313" key="6">
    <source>
        <dbReference type="EMBL" id="QEA07012.1"/>
    </source>
</evidence>
<dbReference type="GO" id="GO:0016787">
    <property type="term" value="F:hydrolase activity"/>
    <property type="evidence" value="ECO:0007669"/>
    <property type="project" value="UniProtKB-KW"/>
</dbReference>
<dbReference type="CDD" id="cd16964">
    <property type="entry name" value="YqgF"/>
    <property type="match status" value="1"/>
</dbReference>
<dbReference type="EMBL" id="MN079193">
    <property type="protein sequence ID" value="QEA07012.1"/>
    <property type="molecule type" value="Genomic_DNA"/>
</dbReference>
<dbReference type="GO" id="GO:0000967">
    <property type="term" value="P:rRNA 5'-end processing"/>
    <property type="evidence" value="ECO:0007669"/>
    <property type="project" value="TreeGrafter"/>
</dbReference>
<accession>A0A5B8RHG4</accession>
<keyword evidence="3" id="KW-0540">Nuclease</keyword>
<keyword evidence="4 6" id="KW-0378">Hydrolase</keyword>
<evidence type="ECO:0000256" key="1">
    <source>
        <dbReference type="ARBA" id="ARBA00022490"/>
    </source>
</evidence>
<dbReference type="NCBIfam" id="TIGR00250">
    <property type="entry name" value="RNAse_H_YqgF"/>
    <property type="match status" value="1"/>
</dbReference>
<dbReference type="InterPro" id="IPR005227">
    <property type="entry name" value="YqgF"/>
</dbReference>
<dbReference type="GO" id="GO:0004518">
    <property type="term" value="F:nuclease activity"/>
    <property type="evidence" value="ECO:0007669"/>
    <property type="project" value="UniProtKB-KW"/>
</dbReference>